<evidence type="ECO:0000256" key="1">
    <source>
        <dbReference type="ARBA" id="ARBA00023172"/>
    </source>
</evidence>
<keyword evidence="1" id="KW-0233">DNA recombination</keyword>
<evidence type="ECO:0000313" key="3">
    <source>
        <dbReference type="EMBL" id="MBB5373450.1"/>
    </source>
</evidence>
<organism evidence="3 4">
    <name type="scientific">Acidocella aromatica</name>
    <dbReference type="NCBI Taxonomy" id="1303579"/>
    <lineage>
        <taxon>Bacteria</taxon>
        <taxon>Pseudomonadati</taxon>
        <taxon>Pseudomonadota</taxon>
        <taxon>Alphaproteobacteria</taxon>
        <taxon>Acetobacterales</taxon>
        <taxon>Acidocellaceae</taxon>
        <taxon>Acidocella</taxon>
    </lineage>
</organism>
<dbReference type="EMBL" id="JACHFJ010000006">
    <property type="protein sequence ID" value="MBB5373450.1"/>
    <property type="molecule type" value="Genomic_DNA"/>
</dbReference>
<evidence type="ECO:0000313" key="4">
    <source>
        <dbReference type="Proteomes" id="UP000553706"/>
    </source>
</evidence>
<dbReference type="GO" id="GO:0006310">
    <property type="term" value="P:DNA recombination"/>
    <property type="evidence" value="ECO:0007669"/>
    <property type="project" value="UniProtKB-KW"/>
</dbReference>
<sequence>MRLTNLLGLRLDQHLLRPDPRKPEISAIMIGEEETKNRVPLMYPLSSRTAEILEIWLRDYRPLLVQPGNPYVFPGKGMGPMTRAGMRDAVKVVTRERIGVEINPHAFRHIAAEAFLQQPLGADVLPFLFALRRSVFPLHA</sequence>
<dbReference type="Pfam" id="PF00589">
    <property type="entry name" value="Phage_integrase"/>
    <property type="match status" value="1"/>
</dbReference>
<dbReference type="InterPro" id="IPR013762">
    <property type="entry name" value="Integrase-like_cat_sf"/>
</dbReference>
<dbReference type="PROSITE" id="PS51898">
    <property type="entry name" value="TYR_RECOMBINASE"/>
    <property type="match status" value="1"/>
</dbReference>
<comment type="caution">
    <text evidence="3">The sequence shown here is derived from an EMBL/GenBank/DDBJ whole genome shotgun (WGS) entry which is preliminary data.</text>
</comment>
<protein>
    <submittedName>
        <fullName evidence="3">Integrase</fullName>
    </submittedName>
</protein>
<dbReference type="RefSeq" id="WP_246344132.1">
    <property type="nucleotide sequence ID" value="NZ_JACHFJ010000006.1"/>
</dbReference>
<evidence type="ECO:0000259" key="2">
    <source>
        <dbReference type="PROSITE" id="PS51898"/>
    </source>
</evidence>
<dbReference type="AlphaFoldDB" id="A0A840VPW5"/>
<name>A0A840VPW5_9PROT</name>
<dbReference type="Proteomes" id="UP000553706">
    <property type="component" value="Unassembled WGS sequence"/>
</dbReference>
<dbReference type="GO" id="GO:0003677">
    <property type="term" value="F:DNA binding"/>
    <property type="evidence" value="ECO:0007669"/>
    <property type="project" value="InterPro"/>
</dbReference>
<dbReference type="GO" id="GO:0015074">
    <property type="term" value="P:DNA integration"/>
    <property type="evidence" value="ECO:0007669"/>
    <property type="project" value="InterPro"/>
</dbReference>
<accession>A0A840VPW5</accession>
<dbReference type="Gene3D" id="1.10.443.10">
    <property type="entry name" value="Intergrase catalytic core"/>
    <property type="match status" value="1"/>
</dbReference>
<dbReference type="InterPro" id="IPR011010">
    <property type="entry name" value="DNA_brk_join_enz"/>
</dbReference>
<dbReference type="InterPro" id="IPR002104">
    <property type="entry name" value="Integrase_catalytic"/>
</dbReference>
<gene>
    <name evidence="3" type="ORF">HNP71_001710</name>
</gene>
<keyword evidence="4" id="KW-1185">Reference proteome</keyword>
<proteinExistence type="predicted"/>
<dbReference type="SUPFAM" id="SSF56349">
    <property type="entry name" value="DNA breaking-rejoining enzymes"/>
    <property type="match status" value="1"/>
</dbReference>
<reference evidence="3 4" key="1">
    <citation type="submission" date="2020-08" db="EMBL/GenBank/DDBJ databases">
        <title>Genomic Encyclopedia of Type Strains, Phase IV (KMG-IV): sequencing the most valuable type-strain genomes for metagenomic binning, comparative biology and taxonomic classification.</title>
        <authorList>
            <person name="Goeker M."/>
        </authorList>
    </citation>
    <scope>NUCLEOTIDE SEQUENCE [LARGE SCALE GENOMIC DNA]</scope>
    <source>
        <strain evidence="3 4">DSM 27026</strain>
    </source>
</reference>
<feature type="domain" description="Tyr recombinase" evidence="2">
    <location>
        <begin position="1"/>
        <end position="140"/>
    </location>
</feature>